<dbReference type="Proteomes" id="UP000822369">
    <property type="component" value="Unassembled WGS sequence"/>
</dbReference>
<comment type="caution">
    <text evidence="1">The sequence shown here is derived from an EMBL/GenBank/DDBJ whole genome shotgun (WGS) entry which is preliminary data.</text>
</comment>
<proteinExistence type="predicted"/>
<organism evidence="1 2">
    <name type="scientific">Nothobranchius furzeri</name>
    <name type="common">Turquoise killifish</name>
    <dbReference type="NCBI Taxonomy" id="105023"/>
    <lineage>
        <taxon>Eukaryota</taxon>
        <taxon>Metazoa</taxon>
        <taxon>Chordata</taxon>
        <taxon>Craniata</taxon>
        <taxon>Vertebrata</taxon>
        <taxon>Euteleostomi</taxon>
        <taxon>Actinopterygii</taxon>
        <taxon>Neopterygii</taxon>
        <taxon>Teleostei</taxon>
        <taxon>Neoteleostei</taxon>
        <taxon>Acanthomorphata</taxon>
        <taxon>Ovalentaria</taxon>
        <taxon>Atherinomorphae</taxon>
        <taxon>Cyprinodontiformes</taxon>
        <taxon>Nothobranchiidae</taxon>
        <taxon>Nothobranchius</taxon>
    </lineage>
</organism>
<sequence>MFENICSHMLQKSSDLFEGLGFDPHTMQAVTPVGGTAPPPKDTIACLQKLSSVVSQLLQAFRCFFCLSSNPNEVRNLLSVIYSVKVVDENVRLTAEDLLHCFTQPQYRLKLRVGSSHLMDLKKALDCCAQTLGQHTAFNGAETSNRC</sequence>
<dbReference type="EMBL" id="JAAVVJ010005625">
    <property type="protein sequence ID" value="KAF7199216.1"/>
    <property type="molecule type" value="Genomic_DNA"/>
</dbReference>
<reference evidence="1" key="1">
    <citation type="submission" date="2020-03" db="EMBL/GenBank/DDBJ databases">
        <title>Intra-Species Differences in Population Size shape Life History and Genome Evolution.</title>
        <authorList>
            <person name="Willemsen D."/>
            <person name="Cui R."/>
            <person name="Valenzano D.R."/>
        </authorList>
    </citation>
    <scope>NUCLEOTIDE SEQUENCE</scope>
    <source>
        <strain evidence="1">GRZ</strain>
        <tissue evidence="1">Whole</tissue>
    </source>
</reference>
<dbReference type="PANTHER" id="PTHR16161">
    <property type="entry name" value="TRANSCRIPTIONAL PROTEIN SWT1"/>
    <property type="match status" value="1"/>
</dbReference>
<evidence type="ECO:0000313" key="1">
    <source>
        <dbReference type="EMBL" id="KAF7199216.1"/>
    </source>
</evidence>
<accession>A0A9D2XBP1</accession>
<evidence type="ECO:0000313" key="2">
    <source>
        <dbReference type="Proteomes" id="UP000822369"/>
    </source>
</evidence>
<dbReference type="GO" id="GO:0005634">
    <property type="term" value="C:nucleus"/>
    <property type="evidence" value="ECO:0007669"/>
    <property type="project" value="TreeGrafter"/>
</dbReference>
<gene>
    <name evidence="1" type="ORF">G4P62_019368</name>
</gene>
<protein>
    <submittedName>
        <fullName evidence="1">Transcriptional protein SWT1-like</fullName>
    </submittedName>
</protein>
<dbReference type="KEGG" id="nfu:107372834"/>
<dbReference type="PANTHER" id="PTHR16161:SF0">
    <property type="entry name" value="TRANSCRIPTIONAL PROTEIN SWT1"/>
    <property type="match status" value="1"/>
</dbReference>
<dbReference type="AlphaFoldDB" id="A0A9D2XBP1"/>
<name>A0A9D2XBP1_NOTFU</name>
<dbReference type="InterPro" id="IPR052626">
    <property type="entry name" value="SWT1_Regulator"/>
</dbReference>